<proteinExistence type="predicted"/>
<evidence type="ECO:0000313" key="2">
    <source>
        <dbReference type="Proteomes" id="UP001345963"/>
    </source>
</evidence>
<organism evidence="1 2">
    <name type="scientific">Ataeniobius toweri</name>
    <dbReference type="NCBI Taxonomy" id="208326"/>
    <lineage>
        <taxon>Eukaryota</taxon>
        <taxon>Metazoa</taxon>
        <taxon>Chordata</taxon>
        <taxon>Craniata</taxon>
        <taxon>Vertebrata</taxon>
        <taxon>Euteleostomi</taxon>
        <taxon>Actinopterygii</taxon>
        <taxon>Neopterygii</taxon>
        <taxon>Teleostei</taxon>
        <taxon>Neoteleostei</taxon>
        <taxon>Acanthomorphata</taxon>
        <taxon>Ovalentaria</taxon>
        <taxon>Atherinomorphae</taxon>
        <taxon>Cyprinodontiformes</taxon>
        <taxon>Goodeidae</taxon>
        <taxon>Ataeniobius</taxon>
    </lineage>
</organism>
<comment type="caution">
    <text evidence="1">The sequence shown here is derived from an EMBL/GenBank/DDBJ whole genome shotgun (WGS) entry which is preliminary data.</text>
</comment>
<sequence length="109" mass="12629">MFRGIQMFAGSRTDRLQMFSIDTLSETSADKMICDLFKVAASQDFLLTCVLLSTSFSLWFPETMQHRTAWSAMDCSQCHRFLFCNGKSIDIAFELFHIFLFCSHNLLYI</sequence>
<name>A0ABU7AEQ5_9TELE</name>
<dbReference type="EMBL" id="JAHUTI010011405">
    <property type="protein sequence ID" value="MED6236158.1"/>
    <property type="molecule type" value="Genomic_DNA"/>
</dbReference>
<gene>
    <name evidence="1" type="ORF">ATANTOWER_005169</name>
</gene>
<evidence type="ECO:0000313" key="1">
    <source>
        <dbReference type="EMBL" id="MED6236158.1"/>
    </source>
</evidence>
<dbReference type="Proteomes" id="UP001345963">
    <property type="component" value="Unassembled WGS sequence"/>
</dbReference>
<accession>A0ABU7AEQ5</accession>
<reference evidence="1 2" key="1">
    <citation type="submission" date="2021-07" db="EMBL/GenBank/DDBJ databases">
        <authorList>
            <person name="Palmer J.M."/>
        </authorList>
    </citation>
    <scope>NUCLEOTIDE SEQUENCE [LARGE SCALE GENOMIC DNA]</scope>
    <source>
        <strain evidence="1 2">AT_MEX2019</strain>
        <tissue evidence="1">Muscle</tissue>
    </source>
</reference>
<protein>
    <submittedName>
        <fullName evidence="1">Uncharacterized protein</fullName>
    </submittedName>
</protein>
<keyword evidence="2" id="KW-1185">Reference proteome</keyword>